<dbReference type="InterPro" id="IPR013103">
    <property type="entry name" value="RVT_2"/>
</dbReference>
<sequence>MPILPKRHKDLKNHLLGDIFREAEKTHLKSHKEIHAWREVQRGEAAGKELLDCMWVYVYKFDKHEWFTECKARLVIQGDQQAKSAHEDTYASTLAGRSFRTLMAIAAHFDLELIQYDIINAFINAKLKQDVYMQMPRGYQKARLILKLQKALYSLHQSPLLWEKELTTTLTNLGFKPIPHEPCCLLKEGIMIFFYVDDLIVAYKKRNQDMVDWMIGKL</sequence>
<dbReference type="Pfam" id="PF07727">
    <property type="entry name" value="RVT_2"/>
    <property type="match status" value="1"/>
</dbReference>
<organism evidence="2 3">
    <name type="scientific">Fusarium oxysporum</name>
    <name type="common">Fusarium vascular wilt</name>
    <dbReference type="NCBI Taxonomy" id="5507"/>
    <lineage>
        <taxon>Eukaryota</taxon>
        <taxon>Fungi</taxon>
        <taxon>Dikarya</taxon>
        <taxon>Ascomycota</taxon>
        <taxon>Pezizomycotina</taxon>
        <taxon>Sordariomycetes</taxon>
        <taxon>Hypocreomycetidae</taxon>
        <taxon>Hypocreales</taxon>
        <taxon>Nectriaceae</taxon>
        <taxon>Fusarium</taxon>
        <taxon>Fusarium oxysporum species complex</taxon>
    </lineage>
</organism>
<dbReference type="EMBL" id="FMJY01000002">
    <property type="protein sequence ID" value="SCO78461.1"/>
    <property type="molecule type" value="Genomic_DNA"/>
</dbReference>
<evidence type="ECO:0000313" key="3">
    <source>
        <dbReference type="Proteomes" id="UP000219369"/>
    </source>
</evidence>
<dbReference type="AlphaFoldDB" id="A0A2H3SQN2"/>
<gene>
    <name evidence="2" type="ORF">FRV6_02674</name>
</gene>
<accession>A0A2H3SQN2</accession>
<name>A0A2H3SQN2_FUSOX</name>
<dbReference type="OrthoDB" id="5080335at2759"/>
<evidence type="ECO:0000313" key="2">
    <source>
        <dbReference type="EMBL" id="SCO78461.1"/>
    </source>
</evidence>
<protein>
    <submittedName>
        <fullName evidence="2">Related to retrotransposon HobS hobase</fullName>
    </submittedName>
</protein>
<evidence type="ECO:0000259" key="1">
    <source>
        <dbReference type="Pfam" id="PF07727"/>
    </source>
</evidence>
<feature type="domain" description="Reverse transcriptase Ty1/copia-type" evidence="1">
    <location>
        <begin position="50"/>
        <end position="204"/>
    </location>
</feature>
<proteinExistence type="predicted"/>
<reference evidence="3" key="1">
    <citation type="submission" date="2016-09" db="EMBL/GenBank/DDBJ databases">
        <authorList>
            <person name="Guldener U."/>
        </authorList>
    </citation>
    <scope>NUCLEOTIDE SEQUENCE [LARGE SCALE GENOMIC DNA]</scope>
    <source>
        <strain evidence="3">V64-1</strain>
    </source>
</reference>
<dbReference type="Proteomes" id="UP000219369">
    <property type="component" value="Unassembled WGS sequence"/>
</dbReference>